<reference evidence="1 2" key="2">
    <citation type="journal article" date="2021" name="Genomics">
        <title>High-quality reference genome for Clonorchis sinensis.</title>
        <authorList>
            <person name="Young N.D."/>
            <person name="Stroehlein A.J."/>
            <person name="Kinkar L."/>
            <person name="Wang T."/>
            <person name="Sohn W.M."/>
            <person name="Chang B.C.H."/>
            <person name="Kaur P."/>
            <person name="Weisz D."/>
            <person name="Dudchenko O."/>
            <person name="Aiden E.L."/>
            <person name="Korhonen P.K."/>
            <person name="Gasser R.B."/>
        </authorList>
    </citation>
    <scope>NUCLEOTIDE SEQUENCE [LARGE SCALE GENOMIC DNA]</scope>
    <source>
        <strain evidence="1">Cs-k2</strain>
    </source>
</reference>
<dbReference type="InParanoid" id="A0A3R7G9D6"/>
<name>A0A3R7G9D6_CLOSI</name>
<accession>A0A3R7G9D6</accession>
<keyword evidence="2" id="KW-1185">Reference proteome</keyword>
<proteinExistence type="predicted"/>
<organism evidence="1 2">
    <name type="scientific">Clonorchis sinensis</name>
    <name type="common">Chinese liver fluke</name>
    <dbReference type="NCBI Taxonomy" id="79923"/>
    <lineage>
        <taxon>Eukaryota</taxon>
        <taxon>Metazoa</taxon>
        <taxon>Spiralia</taxon>
        <taxon>Lophotrochozoa</taxon>
        <taxon>Platyhelminthes</taxon>
        <taxon>Trematoda</taxon>
        <taxon>Digenea</taxon>
        <taxon>Opisthorchiida</taxon>
        <taxon>Opisthorchiata</taxon>
        <taxon>Opisthorchiidae</taxon>
        <taxon>Clonorchis</taxon>
    </lineage>
</organism>
<protein>
    <submittedName>
        <fullName evidence="1">Uncharacterized protein</fullName>
    </submittedName>
</protein>
<evidence type="ECO:0000313" key="2">
    <source>
        <dbReference type="Proteomes" id="UP000286415"/>
    </source>
</evidence>
<sequence>MTVLVIYVSLEQPDMKDSTSVMRSPQHCPMGLGDTNRQTRIEGAWTTVSGRLFHAATTRNEKKVCLMKVCALSLKIFLPCPRRVFAGSTVKNLLAKPCSNRAWLKWLEREFTDRKVRGSNPTSASRLPLSRLGQPGSISALVLPSGGMAARHRKGATAERFFFTISQAASHVYCSSCSSEEIMFCTANR</sequence>
<dbReference type="EMBL" id="NIRI02000056">
    <property type="protein sequence ID" value="KAG5446508.1"/>
    <property type="molecule type" value="Genomic_DNA"/>
</dbReference>
<dbReference type="AlphaFoldDB" id="A0A3R7G9D6"/>
<comment type="caution">
    <text evidence="1">The sequence shown here is derived from an EMBL/GenBank/DDBJ whole genome shotgun (WGS) entry which is preliminary data.</text>
</comment>
<reference evidence="1 2" key="1">
    <citation type="journal article" date="2018" name="Biotechnol. Adv.">
        <title>Improved genomic resources and new bioinformatic workflow for the carcinogenic parasite Clonorchis sinensis: Biotechnological implications.</title>
        <authorList>
            <person name="Wang D."/>
            <person name="Korhonen P.K."/>
            <person name="Gasser R.B."/>
            <person name="Young N.D."/>
        </authorList>
    </citation>
    <scope>NUCLEOTIDE SEQUENCE [LARGE SCALE GENOMIC DNA]</scope>
    <source>
        <strain evidence="1">Cs-k2</strain>
    </source>
</reference>
<gene>
    <name evidence="1" type="ORF">CSKR_101471</name>
</gene>
<evidence type="ECO:0000313" key="1">
    <source>
        <dbReference type="EMBL" id="KAG5446508.1"/>
    </source>
</evidence>
<dbReference type="Proteomes" id="UP000286415">
    <property type="component" value="Unassembled WGS sequence"/>
</dbReference>
<dbReference type="OrthoDB" id="6227366at2759"/>